<dbReference type="Gene3D" id="3.30.1200.10">
    <property type="entry name" value="YggU-like"/>
    <property type="match status" value="1"/>
</dbReference>
<evidence type="ECO:0000313" key="2">
    <source>
        <dbReference type="EMBL" id="CUJ85045.1"/>
    </source>
</evidence>
<protein>
    <submittedName>
        <fullName evidence="2">Uncharacterized protein</fullName>
    </submittedName>
</protein>
<reference evidence="3" key="1">
    <citation type="submission" date="2015-09" db="EMBL/GenBank/DDBJ databases">
        <authorList>
            <person name="Rodrigo-Torres L."/>
            <person name="Arahal D.R."/>
        </authorList>
    </citation>
    <scope>NUCLEOTIDE SEQUENCE [LARGE SCALE GENOMIC DNA]</scope>
    <source>
        <strain evidence="3">CECT 5091</strain>
    </source>
</reference>
<dbReference type="STRING" id="1715692.RUE5091_00290"/>
<evidence type="ECO:0000313" key="3">
    <source>
        <dbReference type="Proteomes" id="UP000051260"/>
    </source>
</evidence>
<name>A0A0P1IAY7_9RHOB</name>
<proteinExistence type="inferred from homology"/>
<sequence length="75" mass="8089">MARPKLRDTPDLSAYASPEVAIPVRVTRKAAQDSIAAKQGSIRITVTVPPENGKVNEAVSWILATAMQMAPRRCS</sequence>
<organism evidence="2 3">
    <name type="scientific">Ruegeria denitrificans</name>
    <dbReference type="NCBI Taxonomy" id="1715692"/>
    <lineage>
        <taxon>Bacteria</taxon>
        <taxon>Pseudomonadati</taxon>
        <taxon>Pseudomonadota</taxon>
        <taxon>Alphaproteobacteria</taxon>
        <taxon>Rhodobacterales</taxon>
        <taxon>Roseobacteraceae</taxon>
        <taxon>Ruegeria</taxon>
    </lineage>
</organism>
<dbReference type="Proteomes" id="UP000051260">
    <property type="component" value="Unassembled WGS sequence"/>
</dbReference>
<dbReference type="InterPro" id="IPR003746">
    <property type="entry name" value="DUF167"/>
</dbReference>
<dbReference type="SMART" id="SM01152">
    <property type="entry name" value="DUF167"/>
    <property type="match status" value="1"/>
</dbReference>
<dbReference type="InterPro" id="IPR036591">
    <property type="entry name" value="YggU-like_sf"/>
</dbReference>
<dbReference type="SUPFAM" id="SSF69786">
    <property type="entry name" value="YggU-like"/>
    <property type="match status" value="1"/>
</dbReference>
<dbReference type="NCBIfam" id="TIGR00251">
    <property type="entry name" value="DUF167 family protein"/>
    <property type="match status" value="1"/>
</dbReference>
<dbReference type="Pfam" id="PF02594">
    <property type="entry name" value="DUF167"/>
    <property type="match status" value="1"/>
</dbReference>
<gene>
    <name evidence="2" type="ORF">RUE5091_00290</name>
</gene>
<keyword evidence="3" id="KW-1185">Reference proteome</keyword>
<dbReference type="AlphaFoldDB" id="A0A0P1IAY7"/>
<accession>A0A0P1IAY7</accession>
<evidence type="ECO:0000256" key="1">
    <source>
        <dbReference type="ARBA" id="ARBA00010364"/>
    </source>
</evidence>
<comment type="similarity">
    <text evidence="1">Belongs to the UPF0235 family.</text>
</comment>
<dbReference type="RefSeq" id="WP_243470693.1">
    <property type="nucleotide sequence ID" value="NZ_CYUD01000001.1"/>
</dbReference>
<dbReference type="EMBL" id="CYUD01000001">
    <property type="protein sequence ID" value="CUJ85045.1"/>
    <property type="molecule type" value="Genomic_DNA"/>
</dbReference>